<proteinExistence type="predicted"/>
<comment type="caution">
    <text evidence="1">The sequence shown here is derived from an EMBL/GenBank/DDBJ whole genome shotgun (WGS) entry which is preliminary data.</text>
</comment>
<protein>
    <submittedName>
        <fullName evidence="1">Toxin</fullName>
    </submittedName>
</protein>
<evidence type="ECO:0000313" key="1">
    <source>
        <dbReference type="EMBL" id="OGM18969.1"/>
    </source>
</evidence>
<evidence type="ECO:0000313" key="2">
    <source>
        <dbReference type="Proteomes" id="UP000176741"/>
    </source>
</evidence>
<organism evidence="1 2">
    <name type="scientific">Candidatus Woesebacteria bacterium RIFCSPHIGHO2_01_FULL_38_26b</name>
    <dbReference type="NCBI Taxonomy" id="1802491"/>
    <lineage>
        <taxon>Bacteria</taxon>
        <taxon>Candidatus Woeseibacteriota</taxon>
    </lineage>
</organism>
<gene>
    <name evidence="1" type="ORF">A2771_01880</name>
</gene>
<dbReference type="AlphaFoldDB" id="A0A1F7XW68"/>
<name>A0A1F7XW68_9BACT</name>
<dbReference type="Pfam" id="PF14076">
    <property type="entry name" value="DUF4258"/>
    <property type="match status" value="1"/>
</dbReference>
<sequence length="95" mass="11706">MKYYDWNREKNELLKQERDISFEDVVNALNEGRILDIFKHPNQKKYPNQKIYVIEIGNYAYFVPFIEDENKIFLKTIYPSRNATKRYLKKRKLRL</sequence>
<reference evidence="1 2" key="1">
    <citation type="journal article" date="2016" name="Nat. Commun.">
        <title>Thousands of microbial genomes shed light on interconnected biogeochemical processes in an aquifer system.</title>
        <authorList>
            <person name="Anantharaman K."/>
            <person name="Brown C.T."/>
            <person name="Hug L.A."/>
            <person name="Sharon I."/>
            <person name="Castelle C.J."/>
            <person name="Probst A.J."/>
            <person name="Thomas B.C."/>
            <person name="Singh A."/>
            <person name="Wilkins M.J."/>
            <person name="Karaoz U."/>
            <person name="Brodie E.L."/>
            <person name="Williams K.H."/>
            <person name="Hubbard S.S."/>
            <person name="Banfield J.F."/>
        </authorList>
    </citation>
    <scope>NUCLEOTIDE SEQUENCE [LARGE SCALE GENOMIC DNA]</scope>
</reference>
<dbReference type="Proteomes" id="UP000176741">
    <property type="component" value="Unassembled WGS sequence"/>
</dbReference>
<accession>A0A1F7XW68</accession>
<dbReference type="EMBL" id="MGGD01000084">
    <property type="protein sequence ID" value="OGM18969.1"/>
    <property type="molecule type" value="Genomic_DNA"/>
</dbReference>
<dbReference type="InterPro" id="IPR025354">
    <property type="entry name" value="DUF4258"/>
</dbReference>